<comment type="caution">
    <text evidence="2">The sequence shown here is derived from an EMBL/GenBank/DDBJ whole genome shotgun (WGS) entry which is preliminary data.</text>
</comment>
<keyword evidence="1" id="KW-1133">Transmembrane helix</keyword>
<accession>A0A2M8F0D6</accession>
<feature type="transmembrane region" description="Helical" evidence="1">
    <location>
        <begin position="31"/>
        <end position="58"/>
    </location>
</feature>
<protein>
    <submittedName>
        <fullName evidence="2">Uncharacterized protein</fullName>
    </submittedName>
</protein>
<evidence type="ECO:0000313" key="3">
    <source>
        <dbReference type="Proteomes" id="UP000229777"/>
    </source>
</evidence>
<sequence>MKNNILTTLQVFLVIIWAVASHSLDKTGFNLFVFNILPIPNFALVIITFVLIIIGYWLQGLKDKKITKN</sequence>
<dbReference type="AlphaFoldDB" id="A0A2M8F0D6"/>
<gene>
    <name evidence="2" type="ORF">CO049_02050</name>
</gene>
<keyword evidence="1" id="KW-0812">Transmembrane</keyword>
<name>A0A2M8F0D6_9BACT</name>
<evidence type="ECO:0000256" key="1">
    <source>
        <dbReference type="SAM" id="Phobius"/>
    </source>
</evidence>
<dbReference type="Proteomes" id="UP000229777">
    <property type="component" value="Unassembled WGS sequence"/>
</dbReference>
<proteinExistence type="predicted"/>
<evidence type="ECO:0000313" key="2">
    <source>
        <dbReference type="EMBL" id="PJC32748.1"/>
    </source>
</evidence>
<keyword evidence="1" id="KW-0472">Membrane</keyword>
<dbReference type="EMBL" id="PFSA01000034">
    <property type="protein sequence ID" value="PJC32748.1"/>
    <property type="molecule type" value="Genomic_DNA"/>
</dbReference>
<reference evidence="3" key="1">
    <citation type="submission" date="2017-09" db="EMBL/GenBank/DDBJ databases">
        <title>Depth-based differentiation of microbial function through sediment-hosted aquifers and enrichment of novel symbionts in the deep terrestrial subsurface.</title>
        <authorList>
            <person name="Probst A.J."/>
            <person name="Ladd B."/>
            <person name="Jarett J.K."/>
            <person name="Geller-Mcgrath D.E."/>
            <person name="Sieber C.M.K."/>
            <person name="Emerson J.B."/>
            <person name="Anantharaman K."/>
            <person name="Thomas B.C."/>
            <person name="Malmstrom R."/>
            <person name="Stieglmeier M."/>
            <person name="Klingl A."/>
            <person name="Woyke T."/>
            <person name="Ryan C.M."/>
            <person name="Banfield J.F."/>
        </authorList>
    </citation>
    <scope>NUCLEOTIDE SEQUENCE [LARGE SCALE GENOMIC DNA]</scope>
</reference>
<organism evidence="2 3">
    <name type="scientific">Candidatus Roizmanbacteria bacterium CG_4_9_14_0_2_um_filter_36_12</name>
    <dbReference type="NCBI Taxonomy" id="1974837"/>
    <lineage>
        <taxon>Bacteria</taxon>
        <taxon>Candidatus Roizmaniibacteriota</taxon>
    </lineage>
</organism>